<dbReference type="Gene3D" id="2.50.20.10">
    <property type="entry name" value="Lipoprotein localisation LolA/LolB/LppX"/>
    <property type="match status" value="1"/>
</dbReference>
<dbReference type="PROSITE" id="PS51257">
    <property type="entry name" value="PROKAR_LIPOPROTEIN"/>
    <property type="match status" value="1"/>
</dbReference>
<accession>A0ABD5RH82</accession>
<proteinExistence type="predicted"/>
<dbReference type="InterPro" id="IPR025377">
    <property type="entry name" value="DUF4367"/>
</dbReference>
<evidence type="ECO:0000313" key="3">
    <source>
        <dbReference type="EMBL" id="MFC5969903.1"/>
    </source>
</evidence>
<dbReference type="InterPro" id="IPR052944">
    <property type="entry name" value="Sporulation_related"/>
</dbReference>
<evidence type="ECO:0000256" key="1">
    <source>
        <dbReference type="SAM" id="MobiDB-lite"/>
    </source>
</evidence>
<reference evidence="3 4" key="1">
    <citation type="journal article" date="2019" name="Int. J. Syst. Evol. Microbiol.">
        <title>The Global Catalogue of Microorganisms (GCM) 10K type strain sequencing project: providing services to taxonomists for standard genome sequencing and annotation.</title>
        <authorList>
            <consortium name="The Broad Institute Genomics Platform"/>
            <consortium name="The Broad Institute Genome Sequencing Center for Infectious Disease"/>
            <person name="Wu L."/>
            <person name="Ma J."/>
        </authorList>
    </citation>
    <scope>NUCLEOTIDE SEQUENCE [LARGE SCALE GENOMIC DNA]</scope>
    <source>
        <strain evidence="3 4">CGMCC 1.12543</strain>
    </source>
</reference>
<dbReference type="EMBL" id="JBHSQH010000001">
    <property type="protein sequence ID" value="MFC5969903.1"/>
    <property type="molecule type" value="Genomic_DNA"/>
</dbReference>
<evidence type="ECO:0000259" key="2">
    <source>
        <dbReference type="Pfam" id="PF14285"/>
    </source>
</evidence>
<dbReference type="AlphaFoldDB" id="A0ABD5RH82"/>
<dbReference type="InterPro" id="IPR019207">
    <property type="entry name" value="DUF2092"/>
</dbReference>
<feature type="region of interest" description="Disordered" evidence="1">
    <location>
        <begin position="77"/>
        <end position="96"/>
    </location>
</feature>
<organism evidence="3 4">
    <name type="scientific">Halomarina salina</name>
    <dbReference type="NCBI Taxonomy" id="1872699"/>
    <lineage>
        <taxon>Archaea</taxon>
        <taxon>Methanobacteriati</taxon>
        <taxon>Methanobacteriota</taxon>
        <taxon>Stenosarchaea group</taxon>
        <taxon>Halobacteria</taxon>
        <taxon>Halobacteriales</taxon>
        <taxon>Natronomonadaceae</taxon>
        <taxon>Halomarina</taxon>
    </lineage>
</organism>
<dbReference type="RefSeq" id="WP_247418290.1">
    <property type="nucleotide sequence ID" value="NZ_JALLGW010000001.1"/>
</dbReference>
<dbReference type="Proteomes" id="UP001596099">
    <property type="component" value="Unassembled WGS sequence"/>
</dbReference>
<keyword evidence="4" id="KW-1185">Reference proteome</keyword>
<evidence type="ECO:0000313" key="4">
    <source>
        <dbReference type="Proteomes" id="UP001596099"/>
    </source>
</evidence>
<dbReference type="Pfam" id="PF09865">
    <property type="entry name" value="DUF2092"/>
    <property type="match status" value="1"/>
</dbReference>
<feature type="domain" description="DUF4367" evidence="2">
    <location>
        <begin position="258"/>
        <end position="355"/>
    </location>
</feature>
<dbReference type="SUPFAM" id="SSF89392">
    <property type="entry name" value="Prokaryotic lipoproteins and lipoprotein localization factors"/>
    <property type="match status" value="1"/>
</dbReference>
<dbReference type="Pfam" id="PF14285">
    <property type="entry name" value="DUF4367"/>
    <property type="match status" value="1"/>
</dbReference>
<dbReference type="PANTHER" id="PTHR37507">
    <property type="entry name" value="SPORULATION PROTEIN YDCC"/>
    <property type="match status" value="1"/>
</dbReference>
<gene>
    <name evidence="3" type="ORF">ACFPYI_01030</name>
</gene>
<name>A0ABD5RH82_9EURY</name>
<dbReference type="InterPro" id="IPR029046">
    <property type="entry name" value="LolA/LolB/LppX"/>
</dbReference>
<sequence length="358" mass="38787">MVPRQLRSSLFAAALALLLVTSGCMATGPVDDETVENYVQRFDQKMNDLDGFSATRTTTVTYDGETSTSKAAVWVRPGTGESRSETLAPTEREGDTTVRTTDAVWIHDASENSVQKIDYSESDLPTTDGFGRLLDDMVNRSNVSYAGTEQLDGQTVHRIEFTPTDAARFGGTLTVWVDAATRFPVKMHQTVDTEDLNLSTTVRYDDVELNPGIDDERFTFDPPANATVDETELPPTERYDSLDALRANASTTVPSADLPDGFHLETAVVTRLDEGDSLSMTFANDSTRLSVSKQDAGLYGNVSLDGGETVSVGDETATYRTYAGTGTLQWTCDGHRYSVAGSLSKADLTTVAESVTCE</sequence>
<comment type="caution">
    <text evidence="3">The sequence shown here is derived from an EMBL/GenBank/DDBJ whole genome shotgun (WGS) entry which is preliminary data.</text>
</comment>
<protein>
    <submittedName>
        <fullName evidence="3">DUF2092 domain-containing protein</fullName>
    </submittedName>
</protein>
<dbReference type="PANTHER" id="PTHR37507:SF2">
    <property type="entry name" value="SPORULATION PROTEIN YDCC"/>
    <property type="match status" value="1"/>
</dbReference>